<proteinExistence type="predicted"/>
<feature type="signal peptide" evidence="2">
    <location>
        <begin position="1"/>
        <end position="23"/>
    </location>
</feature>
<evidence type="ECO:0000313" key="3">
    <source>
        <dbReference type="EMBL" id="KNZ51241.1"/>
    </source>
</evidence>
<evidence type="ECO:0000256" key="2">
    <source>
        <dbReference type="SAM" id="SignalP"/>
    </source>
</evidence>
<feature type="compositionally biased region" description="Basic residues" evidence="1">
    <location>
        <begin position="313"/>
        <end position="322"/>
    </location>
</feature>
<sequence>MKNHGPYLLFLLTFLIKFNATSADGIFNNIANAKLIQSTSFVPVDGNYVFKNVGTGQIVQHDRKNDVPNIYTAGVERQADAPLELRSHGTRTKWISIRTTTPADNPKCISAQWGYHTEGGADHAGTLYECVVDPLKLEATLEKPKQWWLMMPVDAAKKLEGEQTLDLKNEVLRQNAAKKETGPILSRIVKENAGKDDGSSGLAPLDAPFWNPKTRRIESFSSAPSTSKSKRSYHDHSDQLFRAQQLDLLRRRQLANRLPADPLVNSAGKSRDTLNVTQEEQQDDLAHRVLYDYGAEDQNRLEPKPIQMLDRRAAHHPHSKPPHQKEAQKTHSSDALGPFYVVSVDHLYDMETRVWTSGVKKTVGNQLSLVLKKLDPVEMILLNNGIWSFKLDNSSPSRDPPMEEVMPYEPGLQPHSATRICFKLTLKEKI</sequence>
<dbReference type="OrthoDB" id="2501520at2759"/>
<dbReference type="VEuPathDB" id="FungiDB:VP01_402g2"/>
<evidence type="ECO:0000313" key="4">
    <source>
        <dbReference type="Proteomes" id="UP000037035"/>
    </source>
</evidence>
<protein>
    <submittedName>
        <fullName evidence="3">Uncharacterized protein</fullName>
    </submittedName>
</protein>
<comment type="caution">
    <text evidence="3">The sequence shown here is derived from an EMBL/GenBank/DDBJ whole genome shotgun (WGS) entry which is preliminary data.</text>
</comment>
<keyword evidence="2" id="KW-0732">Signal</keyword>
<organism evidence="3 4">
    <name type="scientific">Puccinia sorghi</name>
    <dbReference type="NCBI Taxonomy" id="27349"/>
    <lineage>
        <taxon>Eukaryota</taxon>
        <taxon>Fungi</taxon>
        <taxon>Dikarya</taxon>
        <taxon>Basidiomycota</taxon>
        <taxon>Pucciniomycotina</taxon>
        <taxon>Pucciniomycetes</taxon>
        <taxon>Pucciniales</taxon>
        <taxon>Pucciniaceae</taxon>
        <taxon>Puccinia</taxon>
    </lineage>
</organism>
<feature type="region of interest" description="Disordered" evidence="1">
    <location>
        <begin position="312"/>
        <end position="332"/>
    </location>
</feature>
<keyword evidence="4" id="KW-1185">Reference proteome</keyword>
<reference evidence="3 4" key="1">
    <citation type="submission" date="2015-08" db="EMBL/GenBank/DDBJ databases">
        <title>Next Generation Sequencing and Analysis of the Genome of Puccinia sorghi L Schw, the Causal Agent of Maize Common Rust.</title>
        <authorList>
            <person name="Rochi L."/>
            <person name="Burguener G."/>
            <person name="Darino M."/>
            <person name="Turjanski A."/>
            <person name="Kreff E."/>
            <person name="Dieguez M.J."/>
            <person name="Sacco F."/>
        </authorList>
    </citation>
    <scope>NUCLEOTIDE SEQUENCE [LARGE SCALE GENOMIC DNA]</scope>
    <source>
        <strain evidence="3 4">RO10H11247</strain>
    </source>
</reference>
<feature type="region of interest" description="Disordered" evidence="1">
    <location>
        <begin position="216"/>
        <end position="237"/>
    </location>
</feature>
<name>A0A0L6URS6_9BASI</name>
<dbReference type="EMBL" id="LAVV01009091">
    <property type="protein sequence ID" value="KNZ51241.1"/>
    <property type="molecule type" value="Genomic_DNA"/>
</dbReference>
<gene>
    <name evidence="3" type="ORF">VP01_402g2</name>
</gene>
<accession>A0A0L6URS6</accession>
<dbReference type="Proteomes" id="UP000037035">
    <property type="component" value="Unassembled WGS sequence"/>
</dbReference>
<dbReference type="AlphaFoldDB" id="A0A0L6URS6"/>
<feature type="chain" id="PRO_5005567577" evidence="2">
    <location>
        <begin position="24"/>
        <end position="430"/>
    </location>
</feature>
<evidence type="ECO:0000256" key="1">
    <source>
        <dbReference type="SAM" id="MobiDB-lite"/>
    </source>
</evidence>
<feature type="region of interest" description="Disordered" evidence="1">
    <location>
        <begin position="261"/>
        <end position="280"/>
    </location>
</feature>
<feature type="compositionally biased region" description="Basic and acidic residues" evidence="1">
    <location>
        <begin position="323"/>
        <end position="332"/>
    </location>
</feature>